<dbReference type="AlphaFoldDB" id="A0ABD3JIM8"/>
<evidence type="ECO:0000256" key="5">
    <source>
        <dbReference type="SAM" id="SignalP"/>
    </source>
</evidence>
<evidence type="ECO:0000256" key="4">
    <source>
        <dbReference type="ARBA" id="ARBA00022729"/>
    </source>
</evidence>
<feature type="chain" id="PRO_5044784655" description="Peptidase A1 domain-containing protein" evidence="5">
    <location>
        <begin position="22"/>
        <end position="441"/>
    </location>
</feature>
<dbReference type="InterPro" id="IPR032861">
    <property type="entry name" value="TAXi_N"/>
</dbReference>
<reference evidence="7 8" key="1">
    <citation type="submission" date="2024-11" db="EMBL/GenBank/DDBJ databases">
        <title>Chromosome-level genome assembly of Eucalyptus globulus Labill. provides insights into its genome evolution.</title>
        <authorList>
            <person name="Li X."/>
        </authorList>
    </citation>
    <scope>NUCLEOTIDE SEQUENCE [LARGE SCALE GENOMIC DNA]</scope>
    <source>
        <strain evidence="7">CL2024</strain>
        <tissue evidence="7">Fresh tender leaves</tissue>
    </source>
</reference>
<comment type="similarity">
    <text evidence="2">Belongs to the peptidase A1 family.</text>
</comment>
<sequence length="441" mass="46617">MSTPSLIPFFLSTLILGLASSTPSSAAAPVPTAKPSPLVFPVKKDAATNQYYTTLQLGTPATAMNGVLDLAGEYTWLDCSGYESSSYRPVHCNSSRCEAAGGLSCNGCYGPTRPGCTNDTCGVYAASPFLDVILGSGLAVDVLALHSPDGIKYKSASKFQQFAFSCVDDGSDWAKGLSKSTKGIVALARNPASLPTELSTQLNLPRTFAICLPSSSSGSTHGDLYVGGGPYIRPPIKKDLVKTLLRTQLLVNPVKRAPVYSEGEPSDEYFVDVTSIKVDLAPISFKSSILAIDKNGIGGTKIGTLTPYTVLHSAIFRPLVNEFTKKAMDRKIKKASPVAPFGVCFDAKMVRSGKAGPDVPAIVLVLQGNVQWRMEGANSMVRVSKDVMCLGFVDGGSKPRTAVVIGAHQMEDNLVEFDVGSSTFGFSNSLLLQNSSCSSRP</sequence>
<feature type="domain" description="Peptidase A1" evidence="6">
    <location>
        <begin position="51"/>
        <end position="427"/>
    </location>
</feature>
<keyword evidence="8" id="KW-1185">Reference proteome</keyword>
<protein>
    <recommendedName>
        <fullName evidence="6">Peptidase A1 domain-containing protein</fullName>
    </recommendedName>
</protein>
<keyword evidence="4 5" id="KW-0732">Signal</keyword>
<dbReference type="PANTHER" id="PTHR47965">
    <property type="entry name" value="ASPARTYL PROTEASE-RELATED"/>
    <property type="match status" value="1"/>
</dbReference>
<name>A0ABD3JIM8_EUCGL</name>
<dbReference type="PROSITE" id="PS51767">
    <property type="entry name" value="PEPTIDASE_A1"/>
    <property type="match status" value="1"/>
</dbReference>
<dbReference type="InterPro" id="IPR033121">
    <property type="entry name" value="PEPTIDASE_A1"/>
</dbReference>
<organism evidence="7 8">
    <name type="scientific">Eucalyptus globulus</name>
    <name type="common">Tasmanian blue gum</name>
    <dbReference type="NCBI Taxonomy" id="34317"/>
    <lineage>
        <taxon>Eukaryota</taxon>
        <taxon>Viridiplantae</taxon>
        <taxon>Streptophyta</taxon>
        <taxon>Embryophyta</taxon>
        <taxon>Tracheophyta</taxon>
        <taxon>Spermatophyta</taxon>
        <taxon>Magnoliopsida</taxon>
        <taxon>eudicotyledons</taxon>
        <taxon>Gunneridae</taxon>
        <taxon>Pentapetalae</taxon>
        <taxon>rosids</taxon>
        <taxon>malvids</taxon>
        <taxon>Myrtales</taxon>
        <taxon>Myrtaceae</taxon>
        <taxon>Myrtoideae</taxon>
        <taxon>Eucalypteae</taxon>
        <taxon>Eucalyptus</taxon>
    </lineage>
</organism>
<evidence type="ECO:0000256" key="2">
    <source>
        <dbReference type="ARBA" id="ARBA00007447"/>
    </source>
</evidence>
<keyword evidence="3" id="KW-0964">Secreted</keyword>
<dbReference type="Pfam" id="PF14543">
    <property type="entry name" value="TAXi_N"/>
    <property type="match status" value="1"/>
</dbReference>
<dbReference type="InterPro" id="IPR001461">
    <property type="entry name" value="Aspartic_peptidase_A1"/>
</dbReference>
<evidence type="ECO:0000313" key="8">
    <source>
        <dbReference type="Proteomes" id="UP001634007"/>
    </source>
</evidence>
<feature type="signal peptide" evidence="5">
    <location>
        <begin position="1"/>
        <end position="21"/>
    </location>
</feature>
<dbReference type="GO" id="GO:0005576">
    <property type="term" value="C:extracellular region"/>
    <property type="evidence" value="ECO:0007669"/>
    <property type="project" value="UniProtKB-SubCell"/>
</dbReference>
<evidence type="ECO:0000256" key="1">
    <source>
        <dbReference type="ARBA" id="ARBA00004239"/>
    </source>
</evidence>
<proteinExistence type="inferred from homology"/>
<evidence type="ECO:0000313" key="7">
    <source>
        <dbReference type="EMBL" id="KAL3727370.1"/>
    </source>
</evidence>
<accession>A0ABD3JIM8</accession>
<dbReference type="InterPro" id="IPR021109">
    <property type="entry name" value="Peptidase_aspartic_dom_sf"/>
</dbReference>
<comment type="subcellular location">
    <subcellularLocation>
        <location evidence="1">Secreted</location>
        <location evidence="1">Extracellular space</location>
    </subcellularLocation>
</comment>
<dbReference type="EMBL" id="JBJKBG010000008">
    <property type="protein sequence ID" value="KAL3727370.1"/>
    <property type="molecule type" value="Genomic_DNA"/>
</dbReference>
<dbReference type="Proteomes" id="UP001634007">
    <property type="component" value="Unassembled WGS sequence"/>
</dbReference>
<dbReference type="InterPro" id="IPR032799">
    <property type="entry name" value="TAXi_C"/>
</dbReference>
<dbReference type="Gene3D" id="2.40.70.10">
    <property type="entry name" value="Acid Proteases"/>
    <property type="match status" value="2"/>
</dbReference>
<dbReference type="SUPFAM" id="SSF50630">
    <property type="entry name" value="Acid proteases"/>
    <property type="match status" value="1"/>
</dbReference>
<dbReference type="PANTHER" id="PTHR47965:SF103">
    <property type="entry name" value="EUKARYOTIC ASPARTYL PROTEASE FAMILY PROTEIN"/>
    <property type="match status" value="1"/>
</dbReference>
<evidence type="ECO:0000256" key="3">
    <source>
        <dbReference type="ARBA" id="ARBA00022525"/>
    </source>
</evidence>
<gene>
    <name evidence="7" type="ORF">ACJRO7_032148</name>
</gene>
<evidence type="ECO:0000259" key="6">
    <source>
        <dbReference type="PROSITE" id="PS51767"/>
    </source>
</evidence>
<comment type="caution">
    <text evidence="7">The sequence shown here is derived from an EMBL/GenBank/DDBJ whole genome shotgun (WGS) entry which is preliminary data.</text>
</comment>
<dbReference type="FunFam" id="2.40.70.10:FF:000041">
    <property type="entry name" value="Basic 7S globulin"/>
    <property type="match status" value="1"/>
</dbReference>
<dbReference type="Pfam" id="PF14541">
    <property type="entry name" value="TAXi_C"/>
    <property type="match status" value="1"/>
</dbReference>